<comment type="caution">
    <text evidence="1">The sequence shown here is derived from an EMBL/GenBank/DDBJ whole genome shotgun (WGS) entry which is preliminary data.</text>
</comment>
<dbReference type="AlphaFoldDB" id="A0A7J9D726"/>
<dbReference type="Proteomes" id="UP000593579">
    <property type="component" value="Unassembled WGS sequence"/>
</dbReference>
<accession>A0A7J9D726</accession>
<sequence>MESSNALNEITYNTWKFLSLDAKGFFHKLHGQSIVYEYGFDPDAIFENELWDIEDKLYVRGREVETSPPVISKYYRVPFLANDEIELLETRYFKGVNVDSIMLYLTEDETNFYKYMDLQVHVTWCNMRRDGDFLSAFDHRSMSRCGSTYGSIRTVLPTDYAYDNIFNIS</sequence>
<dbReference type="EMBL" id="JABEZY010274936">
    <property type="protein sequence ID" value="MBA0756539.1"/>
    <property type="molecule type" value="Genomic_DNA"/>
</dbReference>
<name>A0A7J9D726_GOSGO</name>
<evidence type="ECO:0000313" key="1">
    <source>
        <dbReference type="EMBL" id="MBA0756539.1"/>
    </source>
</evidence>
<evidence type="ECO:0000313" key="2">
    <source>
        <dbReference type="Proteomes" id="UP000593579"/>
    </source>
</evidence>
<proteinExistence type="predicted"/>
<keyword evidence="2" id="KW-1185">Reference proteome</keyword>
<organism evidence="1 2">
    <name type="scientific">Gossypium gossypioides</name>
    <name type="common">Mexican cotton</name>
    <name type="synonym">Selera gossypioides</name>
    <dbReference type="NCBI Taxonomy" id="34282"/>
    <lineage>
        <taxon>Eukaryota</taxon>
        <taxon>Viridiplantae</taxon>
        <taxon>Streptophyta</taxon>
        <taxon>Embryophyta</taxon>
        <taxon>Tracheophyta</taxon>
        <taxon>Spermatophyta</taxon>
        <taxon>Magnoliopsida</taxon>
        <taxon>eudicotyledons</taxon>
        <taxon>Gunneridae</taxon>
        <taxon>Pentapetalae</taxon>
        <taxon>rosids</taxon>
        <taxon>malvids</taxon>
        <taxon>Malvales</taxon>
        <taxon>Malvaceae</taxon>
        <taxon>Malvoideae</taxon>
        <taxon>Gossypium</taxon>
    </lineage>
</organism>
<protein>
    <submittedName>
        <fullName evidence="1">Uncharacterized protein</fullName>
    </submittedName>
</protein>
<reference evidence="1 2" key="1">
    <citation type="journal article" date="2019" name="Genome Biol. Evol.">
        <title>Insights into the evolution of the New World diploid cottons (Gossypium, subgenus Houzingenia) based on genome sequencing.</title>
        <authorList>
            <person name="Grover C.E."/>
            <person name="Arick M.A. 2nd"/>
            <person name="Thrash A."/>
            <person name="Conover J.L."/>
            <person name="Sanders W.S."/>
            <person name="Peterson D.G."/>
            <person name="Frelichowski J.E."/>
            <person name="Scheffler J.A."/>
            <person name="Scheffler B.E."/>
            <person name="Wendel J.F."/>
        </authorList>
    </citation>
    <scope>NUCLEOTIDE SEQUENCE [LARGE SCALE GENOMIC DNA]</scope>
    <source>
        <strain evidence="1">5</strain>
        <tissue evidence="1">Leaf</tissue>
    </source>
</reference>
<dbReference type="OrthoDB" id="1436896at2759"/>
<gene>
    <name evidence="1" type="ORF">Gogos_022184</name>
</gene>